<keyword evidence="2" id="KW-1185">Reference proteome</keyword>
<comment type="caution">
    <text evidence="1">The sequence shown here is derived from an EMBL/GenBank/DDBJ whole genome shotgun (WGS) entry which is preliminary data.</text>
</comment>
<name>A0ABT8L561_9BACT</name>
<dbReference type="Pfam" id="PF06078">
    <property type="entry name" value="DUF937"/>
    <property type="match status" value="1"/>
</dbReference>
<dbReference type="InterPro" id="IPR009282">
    <property type="entry name" value="DUF937"/>
</dbReference>
<accession>A0ABT8L561</accession>
<dbReference type="RefSeq" id="WP_346758186.1">
    <property type="nucleotide sequence ID" value="NZ_JAUJEB010000001.1"/>
</dbReference>
<organism evidence="1 2">
    <name type="scientific">Agaribacillus aureus</name>
    <dbReference type="NCBI Taxonomy" id="3051825"/>
    <lineage>
        <taxon>Bacteria</taxon>
        <taxon>Pseudomonadati</taxon>
        <taxon>Bacteroidota</taxon>
        <taxon>Cytophagia</taxon>
        <taxon>Cytophagales</taxon>
        <taxon>Splendidivirgaceae</taxon>
        <taxon>Agaribacillus</taxon>
    </lineage>
</organism>
<dbReference type="Proteomes" id="UP001172083">
    <property type="component" value="Unassembled WGS sequence"/>
</dbReference>
<evidence type="ECO:0000313" key="1">
    <source>
        <dbReference type="EMBL" id="MDN5212869.1"/>
    </source>
</evidence>
<dbReference type="EMBL" id="JAUJEB010000001">
    <property type="protein sequence ID" value="MDN5212869.1"/>
    <property type="molecule type" value="Genomic_DNA"/>
</dbReference>
<gene>
    <name evidence="1" type="ORF">QQ020_12460</name>
</gene>
<proteinExistence type="predicted"/>
<sequence length="196" mass="19819">MSNILQELMSQFGDQELEAVGNKAGIDKSQAANALQGIMPTLLGAMASNTQNESGANSFLSALDRDHDGSILDDVAGFITKSDDEPGAGILGHLLGGNRGAVENKISQQSGISTGAVGKLLEIAAPMVMGYLGKQKQSSSGFDAGAIGGLLSGLAGSADKDSSFDLTDVFGMLGGNTNQKGDVGGIAGKILGNLFK</sequence>
<protein>
    <submittedName>
        <fullName evidence="1">DUF937 domain-containing protein</fullName>
    </submittedName>
</protein>
<reference evidence="1" key="1">
    <citation type="submission" date="2023-06" db="EMBL/GenBank/DDBJ databases">
        <title>Genomic of Agaribacillus aureum.</title>
        <authorList>
            <person name="Wang G."/>
        </authorList>
    </citation>
    <scope>NUCLEOTIDE SEQUENCE</scope>
    <source>
        <strain evidence="1">BMA12</strain>
    </source>
</reference>
<evidence type="ECO:0000313" key="2">
    <source>
        <dbReference type="Proteomes" id="UP001172083"/>
    </source>
</evidence>